<keyword evidence="4" id="KW-1185">Reference proteome</keyword>
<dbReference type="InterPro" id="IPR002075">
    <property type="entry name" value="NTF2_dom"/>
</dbReference>
<comment type="function">
    <text evidence="1">Has a role in nuclear-cytoplasmic transport of proteins and mRNAs.</text>
</comment>
<feature type="domain" description="NTF2" evidence="2">
    <location>
        <begin position="12"/>
        <end position="125"/>
    </location>
</feature>
<dbReference type="Gene3D" id="3.10.450.50">
    <property type="match status" value="1"/>
</dbReference>
<keyword evidence="1" id="KW-0539">Nucleus</keyword>
<sequence length="126" mass="14241">MSDPLSPESLGIGQTIVLNYFPLFMKSPNEVLQFYGNNSVLTWNGTNLNGIDEIRNFFGQLQNISFQVSGFEVQTVPNTSLWTMLVVFGTSEAPGNIIRDFHSTFYIQSDPNVKKGIIRYHTFQNV</sequence>
<proteinExistence type="predicted"/>
<evidence type="ECO:0000259" key="2">
    <source>
        <dbReference type="PROSITE" id="PS50177"/>
    </source>
</evidence>
<dbReference type="InterPro" id="IPR032710">
    <property type="entry name" value="NTF2-like_dom_sf"/>
</dbReference>
<dbReference type="SUPFAM" id="SSF54427">
    <property type="entry name" value="NTF2-like"/>
    <property type="match status" value="1"/>
</dbReference>
<dbReference type="PROSITE" id="PS50177">
    <property type="entry name" value="NTF2_DOMAIN"/>
    <property type="match status" value="1"/>
</dbReference>
<organism evidence="3 4">
    <name type="scientific">Tritrichomonas musculus</name>
    <dbReference type="NCBI Taxonomy" id="1915356"/>
    <lineage>
        <taxon>Eukaryota</taxon>
        <taxon>Metamonada</taxon>
        <taxon>Parabasalia</taxon>
        <taxon>Tritrichomonadida</taxon>
        <taxon>Tritrichomonadidae</taxon>
        <taxon>Tritrichomonas</taxon>
    </lineage>
</organism>
<keyword evidence="1" id="KW-0813">Transport</keyword>
<dbReference type="PANTHER" id="PTHR12612">
    <property type="entry name" value="NUCLEAR TRANSPORT FACTOR 2"/>
    <property type="match status" value="1"/>
</dbReference>
<evidence type="ECO:0000313" key="3">
    <source>
        <dbReference type="EMBL" id="KAK8875883.1"/>
    </source>
</evidence>
<accession>A0ABR2JEB7</accession>
<evidence type="ECO:0000256" key="1">
    <source>
        <dbReference type="RuleBase" id="RU369002"/>
    </source>
</evidence>
<dbReference type="InterPro" id="IPR018222">
    <property type="entry name" value="Nuclear_transport_factor_2_euk"/>
</dbReference>
<evidence type="ECO:0000313" key="4">
    <source>
        <dbReference type="Proteomes" id="UP001470230"/>
    </source>
</evidence>
<dbReference type="EMBL" id="JAPFFF010000012">
    <property type="protein sequence ID" value="KAK8875883.1"/>
    <property type="molecule type" value="Genomic_DNA"/>
</dbReference>
<comment type="subcellular location">
    <subcellularLocation>
        <location evidence="1">Cytoplasm</location>
    </subcellularLocation>
    <subcellularLocation>
        <location evidence="1">Nucleus</location>
    </subcellularLocation>
</comment>
<comment type="caution">
    <text evidence="3">The sequence shown here is derived from an EMBL/GenBank/DDBJ whole genome shotgun (WGS) entry which is preliminary data.</text>
</comment>
<reference evidence="3 4" key="1">
    <citation type="submission" date="2024-04" db="EMBL/GenBank/DDBJ databases">
        <title>Tritrichomonas musculus Genome.</title>
        <authorList>
            <person name="Alves-Ferreira E."/>
            <person name="Grigg M."/>
            <person name="Lorenzi H."/>
            <person name="Galac M."/>
        </authorList>
    </citation>
    <scope>NUCLEOTIDE SEQUENCE [LARGE SCALE GENOMIC DNA]</scope>
    <source>
        <strain evidence="3 4">EAF2021</strain>
    </source>
</reference>
<keyword evidence="1" id="KW-0963">Cytoplasm</keyword>
<keyword evidence="1" id="KW-0653">Protein transport</keyword>
<dbReference type="Pfam" id="PF02136">
    <property type="entry name" value="NTF2"/>
    <property type="match status" value="1"/>
</dbReference>
<gene>
    <name evidence="3" type="ORF">M9Y10_006058</name>
</gene>
<dbReference type="InterPro" id="IPR045875">
    <property type="entry name" value="NTF2"/>
</dbReference>
<protein>
    <recommendedName>
        <fullName evidence="1">Nuclear transport factor 2</fullName>
        <shortName evidence="1">NTF-2</shortName>
    </recommendedName>
</protein>
<name>A0ABR2JEB7_9EUKA</name>
<dbReference type="Proteomes" id="UP001470230">
    <property type="component" value="Unassembled WGS sequence"/>
</dbReference>